<proteinExistence type="predicted"/>
<evidence type="ECO:0000313" key="2">
    <source>
        <dbReference type="EMBL" id="QEG25011.1"/>
    </source>
</evidence>
<keyword evidence="3" id="KW-1185">Reference proteome</keyword>
<accession>A0A5B9PR85</accession>
<protein>
    <submittedName>
        <fullName evidence="2">Uncharacterized protein</fullName>
    </submittedName>
</protein>
<dbReference type="AlphaFoldDB" id="A0A5B9PR85"/>
<evidence type="ECO:0000313" key="3">
    <source>
        <dbReference type="Proteomes" id="UP000322214"/>
    </source>
</evidence>
<name>A0A5B9PR85_9BACT</name>
<reference evidence="2 3" key="1">
    <citation type="submission" date="2019-08" db="EMBL/GenBank/DDBJ databases">
        <title>Deep-cultivation of Planctomycetes and their phenomic and genomic characterization uncovers novel biology.</title>
        <authorList>
            <person name="Wiegand S."/>
            <person name="Jogler M."/>
            <person name="Boedeker C."/>
            <person name="Pinto D."/>
            <person name="Vollmers J."/>
            <person name="Rivas-Marin E."/>
            <person name="Kohn T."/>
            <person name="Peeters S.H."/>
            <person name="Heuer A."/>
            <person name="Rast P."/>
            <person name="Oberbeckmann S."/>
            <person name="Bunk B."/>
            <person name="Jeske O."/>
            <person name="Meyerdierks A."/>
            <person name="Storesund J.E."/>
            <person name="Kallscheuer N."/>
            <person name="Luecker S."/>
            <person name="Lage O.M."/>
            <person name="Pohl T."/>
            <person name="Merkel B.J."/>
            <person name="Hornburger P."/>
            <person name="Mueller R.-W."/>
            <person name="Bruemmer F."/>
            <person name="Labrenz M."/>
            <person name="Spormann A.M."/>
            <person name="Op den Camp H."/>
            <person name="Overmann J."/>
            <person name="Amann R."/>
            <person name="Jetten M.S.M."/>
            <person name="Mascher T."/>
            <person name="Medema M.H."/>
            <person name="Devos D.P."/>
            <person name="Kaster A.-K."/>
            <person name="Ovreas L."/>
            <person name="Rohde M."/>
            <person name="Galperin M.Y."/>
            <person name="Jogler C."/>
        </authorList>
    </citation>
    <scope>NUCLEOTIDE SEQUENCE [LARGE SCALE GENOMIC DNA]</scope>
    <source>
        <strain evidence="2 3">FC18</strain>
    </source>
</reference>
<keyword evidence="1" id="KW-1133">Transmembrane helix</keyword>
<feature type="transmembrane region" description="Helical" evidence="1">
    <location>
        <begin position="40"/>
        <end position="61"/>
    </location>
</feature>
<keyword evidence="1" id="KW-0472">Membrane</keyword>
<sequence>MPQASAKRRYNIRSTLTELIETAPMPTGRQPQPTFRDGRWITAGTALGAALISAACFSGAFTSFEMNEANWKAVLLARMTFTFLTVFGGIFAIAAGILKPLRMLLGVGAVAGLIATAFVFYPCGIQYLAGPEVHMGEISQVNIPAEQLIYRMLPESKTVSSERKQLPVQVHLRPGDGKRYIIKAYLRDLKDSGLGTATPNGRWRIVSLPYLERILSAEQASPAHTNP</sequence>
<gene>
    <name evidence="2" type="ORF">MFFC18_49340</name>
</gene>
<feature type="transmembrane region" description="Helical" evidence="1">
    <location>
        <begin position="104"/>
        <end position="121"/>
    </location>
</feature>
<feature type="transmembrane region" description="Helical" evidence="1">
    <location>
        <begin position="73"/>
        <end position="97"/>
    </location>
</feature>
<dbReference type="Proteomes" id="UP000322214">
    <property type="component" value="Chromosome"/>
</dbReference>
<organism evidence="2 3">
    <name type="scientific">Mariniblastus fucicola</name>
    <dbReference type="NCBI Taxonomy" id="980251"/>
    <lineage>
        <taxon>Bacteria</taxon>
        <taxon>Pseudomonadati</taxon>
        <taxon>Planctomycetota</taxon>
        <taxon>Planctomycetia</taxon>
        <taxon>Pirellulales</taxon>
        <taxon>Pirellulaceae</taxon>
        <taxon>Mariniblastus</taxon>
    </lineage>
</organism>
<dbReference type="EMBL" id="CP042912">
    <property type="protein sequence ID" value="QEG25011.1"/>
    <property type="molecule type" value="Genomic_DNA"/>
</dbReference>
<dbReference type="STRING" id="980251.GCA_001642875_04931"/>
<evidence type="ECO:0000256" key="1">
    <source>
        <dbReference type="SAM" id="Phobius"/>
    </source>
</evidence>
<keyword evidence="1" id="KW-0812">Transmembrane</keyword>
<dbReference type="KEGG" id="mff:MFFC18_49340"/>